<dbReference type="EMBL" id="WUEY01000048">
    <property type="protein sequence ID" value="NEI74983.1"/>
    <property type="molecule type" value="Genomic_DNA"/>
</dbReference>
<evidence type="ECO:0000256" key="4">
    <source>
        <dbReference type="ARBA" id="ARBA00022596"/>
    </source>
</evidence>
<evidence type="ECO:0000256" key="7">
    <source>
        <dbReference type="ARBA" id="ARBA00023136"/>
    </source>
</evidence>
<dbReference type="GO" id="GO:0015099">
    <property type="term" value="F:nickel cation transmembrane transporter activity"/>
    <property type="evidence" value="ECO:0007669"/>
    <property type="project" value="UniProtKB-UniRule"/>
</dbReference>
<gene>
    <name evidence="9" type="ORF">GR212_36235</name>
</gene>
<evidence type="ECO:0000256" key="6">
    <source>
        <dbReference type="ARBA" id="ARBA00022989"/>
    </source>
</evidence>
<feature type="transmembrane region" description="Helical" evidence="8">
    <location>
        <begin position="33"/>
        <end position="49"/>
    </location>
</feature>
<comment type="subcellular location">
    <subcellularLocation>
        <location evidence="8">Cell membrane</location>
        <topology evidence="8">Multi-pass membrane protein</topology>
    </subcellularLocation>
    <subcellularLocation>
        <location evidence="1">Endomembrane system</location>
        <topology evidence="1">Multi-pass membrane protein</topology>
    </subcellularLocation>
</comment>
<dbReference type="Pfam" id="PF03824">
    <property type="entry name" value="NicO"/>
    <property type="match status" value="1"/>
</dbReference>
<evidence type="ECO:0000256" key="8">
    <source>
        <dbReference type="RuleBase" id="RU362101"/>
    </source>
</evidence>
<dbReference type="AlphaFoldDB" id="A0A6L9UG38"/>
<keyword evidence="4" id="KW-0533">Nickel</keyword>
<protein>
    <recommendedName>
        <fullName evidence="8">Nickel/cobalt efflux system</fullName>
    </recommendedName>
</protein>
<sequence>MRNKLIVTYLALAGMNALAWIWAWAAFADRPSLLGIALLAYMFGLRHAFDADHIAAIDNVVRKLMQE</sequence>
<comment type="similarity">
    <text evidence="2 8">Belongs to the NiCoT transporter (TC 2.A.52) family.</text>
</comment>
<reference evidence="9 10" key="1">
    <citation type="submission" date="2019-12" db="EMBL/GenBank/DDBJ databases">
        <title>Rhizobium genotypes associated with high levels of biological nitrogen fixation by grain legumes in a temperate-maritime cropping system.</title>
        <authorList>
            <person name="Maluk M."/>
            <person name="Francesc Ferrando Molina F."/>
            <person name="Lopez Del Egido L."/>
            <person name="Lafos M."/>
            <person name="Langarica-Fuentes A."/>
            <person name="Gebre Yohannes G."/>
            <person name="Young M.W."/>
            <person name="Martin P."/>
            <person name="Gantlett R."/>
            <person name="Kenicer G."/>
            <person name="Hawes C."/>
            <person name="Begg G.S."/>
            <person name="Quilliam R.S."/>
            <person name="Squire G.R."/>
            <person name="Poole P.S."/>
            <person name="Young P.W."/>
            <person name="Iannetta P.M."/>
            <person name="James E.K."/>
        </authorList>
    </citation>
    <scope>NUCLEOTIDE SEQUENCE [LARGE SCALE GENOMIC DNA]</scope>
    <source>
        <strain evidence="9 10">JHI1118</strain>
    </source>
</reference>
<proteinExistence type="inferred from homology"/>
<dbReference type="GO" id="GO:0012505">
    <property type="term" value="C:endomembrane system"/>
    <property type="evidence" value="ECO:0007669"/>
    <property type="project" value="UniProtKB-SubCell"/>
</dbReference>
<evidence type="ECO:0000256" key="3">
    <source>
        <dbReference type="ARBA" id="ARBA00022448"/>
    </source>
</evidence>
<keyword evidence="7 8" id="KW-0472">Membrane</keyword>
<dbReference type="GO" id="GO:0005886">
    <property type="term" value="C:plasma membrane"/>
    <property type="evidence" value="ECO:0007669"/>
    <property type="project" value="UniProtKB-SubCell"/>
</dbReference>
<comment type="caution">
    <text evidence="9">The sequence shown here is derived from an EMBL/GenBank/DDBJ whole genome shotgun (WGS) entry which is preliminary data.</text>
</comment>
<feature type="transmembrane region" description="Helical" evidence="8">
    <location>
        <begin position="7"/>
        <end position="27"/>
    </location>
</feature>
<accession>A0A6L9UG38</accession>
<keyword evidence="3 8" id="KW-0813">Transport</keyword>
<dbReference type="InterPro" id="IPR011541">
    <property type="entry name" value="Ni/Co_transpt_high_affinity"/>
</dbReference>
<dbReference type="PANTHER" id="PTHR31611">
    <property type="entry name" value="HIGH-AFFINITY NICKEL TRANSPORT PROTEIN NIC1"/>
    <property type="match status" value="1"/>
</dbReference>
<keyword evidence="5 8" id="KW-0812">Transmembrane</keyword>
<organism evidence="9 10">
    <name type="scientific">Rhizobium lusitanum</name>
    <dbReference type="NCBI Taxonomy" id="293958"/>
    <lineage>
        <taxon>Bacteria</taxon>
        <taxon>Pseudomonadati</taxon>
        <taxon>Pseudomonadota</taxon>
        <taxon>Alphaproteobacteria</taxon>
        <taxon>Hyphomicrobiales</taxon>
        <taxon>Rhizobiaceae</taxon>
        <taxon>Rhizobium/Agrobacterium group</taxon>
        <taxon>Rhizobium</taxon>
    </lineage>
</organism>
<evidence type="ECO:0000313" key="10">
    <source>
        <dbReference type="Proteomes" id="UP000483035"/>
    </source>
</evidence>
<evidence type="ECO:0000256" key="2">
    <source>
        <dbReference type="ARBA" id="ARBA00010892"/>
    </source>
</evidence>
<comment type="caution">
    <text evidence="8">Lacks conserved residue(s) required for the propagation of feature annotation.</text>
</comment>
<dbReference type="InterPro" id="IPR004688">
    <property type="entry name" value="Ni/Co_transpt"/>
</dbReference>
<dbReference type="Proteomes" id="UP000483035">
    <property type="component" value="Unassembled WGS sequence"/>
</dbReference>
<feature type="non-terminal residue" evidence="9">
    <location>
        <position position="67"/>
    </location>
</feature>
<evidence type="ECO:0000313" key="9">
    <source>
        <dbReference type="EMBL" id="NEI74983.1"/>
    </source>
</evidence>
<name>A0A6L9UG38_9HYPH</name>
<dbReference type="PANTHER" id="PTHR31611:SF0">
    <property type="entry name" value="HIGH-AFFINITY NICKEL TRANSPORT PROTEIN NIC1"/>
    <property type="match status" value="1"/>
</dbReference>
<keyword evidence="6 8" id="KW-1133">Transmembrane helix</keyword>
<evidence type="ECO:0000256" key="5">
    <source>
        <dbReference type="ARBA" id="ARBA00022692"/>
    </source>
</evidence>
<evidence type="ECO:0000256" key="1">
    <source>
        <dbReference type="ARBA" id="ARBA00004127"/>
    </source>
</evidence>